<dbReference type="Proteomes" id="UP000821866">
    <property type="component" value="Unassembled WGS sequence"/>
</dbReference>
<proteinExistence type="predicted"/>
<gene>
    <name evidence="1" type="ORF">HPB51_028408</name>
</gene>
<accession>A0A9J6CWY5</accession>
<organism evidence="1 2">
    <name type="scientific">Rhipicephalus microplus</name>
    <name type="common">Cattle tick</name>
    <name type="synonym">Boophilus microplus</name>
    <dbReference type="NCBI Taxonomy" id="6941"/>
    <lineage>
        <taxon>Eukaryota</taxon>
        <taxon>Metazoa</taxon>
        <taxon>Ecdysozoa</taxon>
        <taxon>Arthropoda</taxon>
        <taxon>Chelicerata</taxon>
        <taxon>Arachnida</taxon>
        <taxon>Acari</taxon>
        <taxon>Parasitiformes</taxon>
        <taxon>Ixodida</taxon>
        <taxon>Ixodoidea</taxon>
        <taxon>Ixodidae</taxon>
        <taxon>Rhipicephalinae</taxon>
        <taxon>Rhipicephalus</taxon>
        <taxon>Boophilus</taxon>
    </lineage>
</organism>
<protein>
    <submittedName>
        <fullName evidence="1">Uncharacterized protein</fullName>
    </submittedName>
</protein>
<reference evidence="1" key="2">
    <citation type="submission" date="2021-09" db="EMBL/GenBank/DDBJ databases">
        <authorList>
            <person name="Jia N."/>
            <person name="Wang J."/>
            <person name="Shi W."/>
            <person name="Du L."/>
            <person name="Sun Y."/>
            <person name="Zhan W."/>
            <person name="Jiang J."/>
            <person name="Wang Q."/>
            <person name="Zhang B."/>
            <person name="Ji P."/>
            <person name="Sakyi L.B."/>
            <person name="Cui X."/>
            <person name="Yuan T."/>
            <person name="Jiang B."/>
            <person name="Yang W."/>
            <person name="Lam T.T.-Y."/>
            <person name="Chang Q."/>
            <person name="Ding S."/>
            <person name="Wang X."/>
            <person name="Zhu J."/>
            <person name="Ruan X."/>
            <person name="Zhao L."/>
            <person name="Wei J."/>
            <person name="Que T."/>
            <person name="Du C."/>
            <person name="Cheng J."/>
            <person name="Dai P."/>
            <person name="Han X."/>
            <person name="Huang E."/>
            <person name="Gao Y."/>
            <person name="Liu J."/>
            <person name="Shao H."/>
            <person name="Ye R."/>
            <person name="Li L."/>
            <person name="Wei W."/>
            <person name="Wang X."/>
            <person name="Wang C."/>
            <person name="Huo Q."/>
            <person name="Li W."/>
            <person name="Guo W."/>
            <person name="Chen H."/>
            <person name="Chen S."/>
            <person name="Zhou L."/>
            <person name="Zhou L."/>
            <person name="Ni X."/>
            <person name="Tian J."/>
            <person name="Zhou Y."/>
            <person name="Sheng Y."/>
            <person name="Liu T."/>
            <person name="Pan Y."/>
            <person name="Xia L."/>
            <person name="Li J."/>
            <person name="Zhao F."/>
            <person name="Cao W."/>
        </authorList>
    </citation>
    <scope>NUCLEOTIDE SEQUENCE</scope>
    <source>
        <strain evidence="1">Rmic-2018</strain>
        <tissue evidence="1">Larvae</tissue>
    </source>
</reference>
<evidence type="ECO:0000313" key="1">
    <source>
        <dbReference type="EMBL" id="KAH7950555.1"/>
    </source>
</evidence>
<reference evidence="1" key="1">
    <citation type="journal article" date="2020" name="Cell">
        <title>Large-Scale Comparative Analyses of Tick Genomes Elucidate Their Genetic Diversity and Vector Capacities.</title>
        <authorList>
            <consortium name="Tick Genome and Microbiome Consortium (TIGMIC)"/>
            <person name="Jia N."/>
            <person name="Wang J."/>
            <person name="Shi W."/>
            <person name="Du L."/>
            <person name="Sun Y."/>
            <person name="Zhan W."/>
            <person name="Jiang J.F."/>
            <person name="Wang Q."/>
            <person name="Zhang B."/>
            <person name="Ji P."/>
            <person name="Bell-Sakyi L."/>
            <person name="Cui X.M."/>
            <person name="Yuan T.T."/>
            <person name="Jiang B.G."/>
            <person name="Yang W.F."/>
            <person name="Lam T.T."/>
            <person name="Chang Q.C."/>
            <person name="Ding S.J."/>
            <person name="Wang X.J."/>
            <person name="Zhu J.G."/>
            <person name="Ruan X.D."/>
            <person name="Zhao L."/>
            <person name="Wei J.T."/>
            <person name="Ye R.Z."/>
            <person name="Que T.C."/>
            <person name="Du C.H."/>
            <person name="Zhou Y.H."/>
            <person name="Cheng J.X."/>
            <person name="Dai P.F."/>
            <person name="Guo W.B."/>
            <person name="Han X.H."/>
            <person name="Huang E.J."/>
            <person name="Li L.F."/>
            <person name="Wei W."/>
            <person name="Gao Y.C."/>
            <person name="Liu J.Z."/>
            <person name="Shao H.Z."/>
            <person name="Wang X."/>
            <person name="Wang C.C."/>
            <person name="Yang T.C."/>
            <person name="Huo Q.B."/>
            <person name="Li W."/>
            <person name="Chen H.Y."/>
            <person name="Chen S.E."/>
            <person name="Zhou L.G."/>
            <person name="Ni X.B."/>
            <person name="Tian J.H."/>
            <person name="Sheng Y."/>
            <person name="Liu T."/>
            <person name="Pan Y.S."/>
            <person name="Xia L.Y."/>
            <person name="Li J."/>
            <person name="Zhao F."/>
            <person name="Cao W.C."/>
        </authorList>
    </citation>
    <scope>NUCLEOTIDE SEQUENCE</scope>
    <source>
        <strain evidence="1">Rmic-2018</strain>
    </source>
</reference>
<name>A0A9J6CWY5_RHIMP</name>
<sequence length="199" mass="22754">MADVDIQRLCSICHDLPPEHIAAMDADFYPLLNPLILELYEDPLYGCIKDIEREHERVQSMAMFYSWILRRSQQTPWALYGVHRIRSVLDAPQIARQLVRKVRSTDRRSAEWLSESDDAWCVTIMTTQGARSPSTHIPISIHVWLGLPFVAIHVQDMAGSDTTNQALFESIVGGLERCFYGFYPSLASARSACHPDRRH</sequence>
<dbReference type="EMBL" id="JABSTU010005113">
    <property type="protein sequence ID" value="KAH7950555.1"/>
    <property type="molecule type" value="Genomic_DNA"/>
</dbReference>
<dbReference type="AlphaFoldDB" id="A0A9J6CWY5"/>
<keyword evidence="2" id="KW-1185">Reference proteome</keyword>
<evidence type="ECO:0000313" key="2">
    <source>
        <dbReference type="Proteomes" id="UP000821866"/>
    </source>
</evidence>
<comment type="caution">
    <text evidence="1">The sequence shown here is derived from an EMBL/GenBank/DDBJ whole genome shotgun (WGS) entry which is preliminary data.</text>
</comment>